<evidence type="ECO:0000313" key="1">
    <source>
        <dbReference type="EMBL" id="KYC65267.1"/>
    </source>
</evidence>
<sequence length="44" mass="5026">MLQTYPETMRRLILIFPAGAAFKRNGHHTKNEIYFHSFAGAAFA</sequence>
<protein>
    <submittedName>
        <fullName evidence="1">Uncharacterized protein</fullName>
    </submittedName>
</protein>
<proteinExistence type="predicted"/>
<dbReference type="Proteomes" id="UP000075304">
    <property type="component" value="Unassembled WGS sequence"/>
</dbReference>
<evidence type="ECO:0000313" key="4">
    <source>
        <dbReference type="Proteomes" id="UP000075304"/>
    </source>
</evidence>
<comment type="caution">
    <text evidence="1">The sequence shown here is derived from an EMBL/GenBank/DDBJ whole genome shotgun (WGS) entry which is preliminary data.</text>
</comment>
<dbReference type="EMBL" id="LQYI01000046">
    <property type="protein sequence ID" value="KYC69672.1"/>
    <property type="molecule type" value="Genomic_DNA"/>
</dbReference>
<dbReference type="AlphaFoldDB" id="A0A150K6R0"/>
<dbReference type="Proteomes" id="UP000075288">
    <property type="component" value="Unassembled WGS sequence"/>
</dbReference>
<reference evidence="3 4" key="1">
    <citation type="submission" date="2016-01" db="EMBL/GenBank/DDBJ databases">
        <title>Genome Sequences of Twelve Sporeforming Bacillus Species Isolated from Foods.</title>
        <authorList>
            <person name="Berendsen E.M."/>
            <person name="Wells-Bennik M.H."/>
            <person name="Krawcyk A.O."/>
            <person name="De Jong A."/>
            <person name="Holsappel S."/>
            <person name="Eijlander R.T."/>
            <person name="Kuipers O.P."/>
        </authorList>
    </citation>
    <scope>NUCLEOTIDE SEQUENCE [LARGE SCALE GENOMIC DNA]</scope>
    <source>
        <strain evidence="1 3">B4098</strain>
        <strain evidence="2 4">B4099</strain>
    </source>
</reference>
<dbReference type="EMBL" id="LQYG01000018">
    <property type="protein sequence ID" value="KYC65267.1"/>
    <property type="molecule type" value="Genomic_DNA"/>
</dbReference>
<organism evidence="1 3">
    <name type="scientific">Heyndrickxia coagulans</name>
    <name type="common">Weizmannia coagulans</name>
    <dbReference type="NCBI Taxonomy" id="1398"/>
    <lineage>
        <taxon>Bacteria</taxon>
        <taxon>Bacillati</taxon>
        <taxon>Bacillota</taxon>
        <taxon>Bacilli</taxon>
        <taxon>Bacillales</taxon>
        <taxon>Bacillaceae</taxon>
        <taxon>Heyndrickxia</taxon>
    </lineage>
</organism>
<gene>
    <name evidence="1" type="ORF">B4098_0220</name>
    <name evidence="2" type="ORF">B4099_0301</name>
</gene>
<name>A0A150K6R0_HEYCO</name>
<evidence type="ECO:0000313" key="2">
    <source>
        <dbReference type="EMBL" id="KYC69672.1"/>
    </source>
</evidence>
<accession>A0A150K6R0</accession>
<evidence type="ECO:0000313" key="3">
    <source>
        <dbReference type="Proteomes" id="UP000075288"/>
    </source>
</evidence>